<gene>
    <name evidence="2" type="ORF">WMY93_022800</name>
</gene>
<reference evidence="3" key="1">
    <citation type="submission" date="2024-04" db="EMBL/GenBank/DDBJ databases">
        <title>Salinicola lusitanus LLJ914,a marine bacterium isolated from the Okinawa Trough.</title>
        <authorList>
            <person name="Li J."/>
        </authorList>
    </citation>
    <scope>NUCLEOTIDE SEQUENCE [LARGE SCALE GENOMIC DNA]</scope>
</reference>
<evidence type="ECO:0000256" key="1">
    <source>
        <dbReference type="SAM" id="MobiDB-lite"/>
    </source>
</evidence>
<protein>
    <submittedName>
        <fullName evidence="2">Uncharacterized protein</fullName>
    </submittedName>
</protein>
<sequence>MFMASDISRLRVSPQHFGTSTRHPSGQVFPGHLAPARLHGPVFGESEQTEPELSSRGAVSDSALQDSAADCKPCSSPDQTGSFADSLYDSFSSCTSQRSNQV</sequence>
<accession>A0AAW0N9H8</accession>
<evidence type="ECO:0000313" key="3">
    <source>
        <dbReference type="Proteomes" id="UP001460270"/>
    </source>
</evidence>
<comment type="caution">
    <text evidence="2">The sequence shown here is derived from an EMBL/GenBank/DDBJ whole genome shotgun (WGS) entry which is preliminary data.</text>
</comment>
<organism evidence="2 3">
    <name type="scientific">Mugilogobius chulae</name>
    <name type="common">yellowstripe goby</name>
    <dbReference type="NCBI Taxonomy" id="88201"/>
    <lineage>
        <taxon>Eukaryota</taxon>
        <taxon>Metazoa</taxon>
        <taxon>Chordata</taxon>
        <taxon>Craniata</taxon>
        <taxon>Vertebrata</taxon>
        <taxon>Euteleostomi</taxon>
        <taxon>Actinopterygii</taxon>
        <taxon>Neopterygii</taxon>
        <taxon>Teleostei</taxon>
        <taxon>Neoteleostei</taxon>
        <taxon>Acanthomorphata</taxon>
        <taxon>Gobiaria</taxon>
        <taxon>Gobiiformes</taxon>
        <taxon>Gobioidei</taxon>
        <taxon>Gobiidae</taxon>
        <taxon>Gobionellinae</taxon>
        <taxon>Mugilogobius</taxon>
    </lineage>
</organism>
<dbReference type="AlphaFoldDB" id="A0AAW0N9H8"/>
<dbReference type="Proteomes" id="UP001460270">
    <property type="component" value="Unassembled WGS sequence"/>
</dbReference>
<name>A0AAW0N9H8_9GOBI</name>
<feature type="region of interest" description="Disordered" evidence="1">
    <location>
        <begin position="1"/>
        <end position="79"/>
    </location>
</feature>
<proteinExistence type="predicted"/>
<dbReference type="EMBL" id="JBBPFD010000016">
    <property type="protein sequence ID" value="KAK7893648.1"/>
    <property type="molecule type" value="Genomic_DNA"/>
</dbReference>
<evidence type="ECO:0000313" key="2">
    <source>
        <dbReference type="EMBL" id="KAK7893648.1"/>
    </source>
</evidence>
<keyword evidence="3" id="KW-1185">Reference proteome</keyword>